<keyword evidence="5" id="KW-0456">Lyase</keyword>
<dbReference type="EMBL" id="FTOD01000001">
    <property type="protein sequence ID" value="SIS39758.1"/>
    <property type="molecule type" value="Genomic_DNA"/>
</dbReference>
<comment type="cofactor">
    <cofactor evidence="7">
        <name>Zn(2+)</name>
        <dbReference type="ChEBI" id="CHEBI:29105"/>
    </cofactor>
    <text evidence="7">Binds 1 zinc ion per subunit.</text>
</comment>
<dbReference type="PANTHER" id="PTHR11002:SF76">
    <property type="entry name" value="CARBONIC ANHYDRASE"/>
    <property type="match status" value="1"/>
</dbReference>
<protein>
    <recommendedName>
        <fullName evidence="2">carbonic anhydrase</fullName>
        <ecNumber evidence="2">4.2.1.1</ecNumber>
    </recommendedName>
</protein>
<proteinExistence type="inferred from homology"/>
<name>A0A1N7IRP8_9BACL</name>
<evidence type="ECO:0000256" key="4">
    <source>
        <dbReference type="ARBA" id="ARBA00022833"/>
    </source>
</evidence>
<keyword evidence="4 7" id="KW-0862">Zinc</keyword>
<evidence type="ECO:0000256" key="5">
    <source>
        <dbReference type="ARBA" id="ARBA00023239"/>
    </source>
</evidence>
<evidence type="ECO:0000313" key="8">
    <source>
        <dbReference type="EMBL" id="SIS39758.1"/>
    </source>
</evidence>
<organism evidence="8 9">
    <name type="scientific">Kroppenstedtia eburnea</name>
    <dbReference type="NCBI Taxonomy" id="714067"/>
    <lineage>
        <taxon>Bacteria</taxon>
        <taxon>Bacillati</taxon>
        <taxon>Bacillota</taxon>
        <taxon>Bacilli</taxon>
        <taxon>Bacillales</taxon>
        <taxon>Thermoactinomycetaceae</taxon>
        <taxon>Kroppenstedtia</taxon>
    </lineage>
</organism>
<comment type="catalytic activity">
    <reaction evidence="6">
        <text>hydrogencarbonate + H(+) = CO2 + H2O</text>
        <dbReference type="Rhea" id="RHEA:10748"/>
        <dbReference type="ChEBI" id="CHEBI:15377"/>
        <dbReference type="ChEBI" id="CHEBI:15378"/>
        <dbReference type="ChEBI" id="CHEBI:16526"/>
        <dbReference type="ChEBI" id="CHEBI:17544"/>
        <dbReference type="EC" id="4.2.1.1"/>
    </reaction>
</comment>
<keyword evidence="3 7" id="KW-0479">Metal-binding</keyword>
<dbReference type="GO" id="GO:0008270">
    <property type="term" value="F:zinc ion binding"/>
    <property type="evidence" value="ECO:0007669"/>
    <property type="project" value="InterPro"/>
</dbReference>
<feature type="binding site" evidence="7">
    <location>
        <position position="40"/>
    </location>
    <ligand>
        <name>Zn(2+)</name>
        <dbReference type="ChEBI" id="CHEBI:29105"/>
    </ligand>
</feature>
<gene>
    <name evidence="8" type="ORF">SAMN05421790_101283</name>
</gene>
<dbReference type="InterPro" id="IPR001765">
    <property type="entry name" value="Carbonic_anhydrase"/>
</dbReference>
<dbReference type="Gene3D" id="3.40.1050.10">
    <property type="entry name" value="Carbonic anhydrase"/>
    <property type="match status" value="1"/>
</dbReference>
<dbReference type="EC" id="4.2.1.1" evidence="2"/>
<reference evidence="9" key="1">
    <citation type="submission" date="2017-01" db="EMBL/GenBank/DDBJ databases">
        <authorList>
            <person name="Varghese N."/>
            <person name="Submissions S."/>
        </authorList>
    </citation>
    <scope>NUCLEOTIDE SEQUENCE [LARGE SCALE GENOMIC DNA]</scope>
    <source>
        <strain evidence="9">DSM 45196</strain>
    </source>
</reference>
<dbReference type="InterPro" id="IPR036874">
    <property type="entry name" value="Carbonic_anhydrase_sf"/>
</dbReference>
<sequence>MTEKLIRGNEEFVNRMLQEDPDYFSRLRQGQNPEIFLLACCDSRVSPSIITGMPPGNMFVHRNIANQALETDPAFTASLHFALKNLKVKQIIVKGHTGCGGIAAAREEKVDPEMEGWIREVRNSLPDPEAQPDLTPDELSRLNVLHQVKRLKEHPVYREHGWGVKVDGILFHLESGRLELLT</sequence>
<evidence type="ECO:0000256" key="2">
    <source>
        <dbReference type="ARBA" id="ARBA00012925"/>
    </source>
</evidence>
<dbReference type="Proteomes" id="UP000186795">
    <property type="component" value="Unassembled WGS sequence"/>
</dbReference>
<dbReference type="SMART" id="SM00947">
    <property type="entry name" value="Pro_CA"/>
    <property type="match status" value="1"/>
</dbReference>
<feature type="binding site" evidence="7">
    <location>
        <position position="99"/>
    </location>
    <ligand>
        <name>Zn(2+)</name>
        <dbReference type="ChEBI" id="CHEBI:29105"/>
    </ligand>
</feature>
<dbReference type="Pfam" id="PF00484">
    <property type="entry name" value="Pro_CA"/>
    <property type="match status" value="1"/>
</dbReference>
<evidence type="ECO:0000256" key="6">
    <source>
        <dbReference type="ARBA" id="ARBA00048348"/>
    </source>
</evidence>
<comment type="similarity">
    <text evidence="1">Belongs to the beta-class carbonic anhydrase family.</text>
</comment>
<evidence type="ECO:0000313" key="9">
    <source>
        <dbReference type="Proteomes" id="UP000186795"/>
    </source>
</evidence>
<dbReference type="AlphaFoldDB" id="A0A1N7IRP8"/>
<dbReference type="SUPFAM" id="SSF53056">
    <property type="entry name" value="beta-carbonic anhydrase, cab"/>
    <property type="match status" value="1"/>
</dbReference>
<evidence type="ECO:0000256" key="1">
    <source>
        <dbReference type="ARBA" id="ARBA00006217"/>
    </source>
</evidence>
<dbReference type="RefSeq" id="WP_076522956.1">
    <property type="nucleotide sequence ID" value="NZ_CP048103.1"/>
</dbReference>
<evidence type="ECO:0000256" key="7">
    <source>
        <dbReference type="PIRSR" id="PIRSR601765-1"/>
    </source>
</evidence>
<dbReference type="GO" id="GO:0004089">
    <property type="term" value="F:carbonate dehydratase activity"/>
    <property type="evidence" value="ECO:0007669"/>
    <property type="project" value="UniProtKB-EC"/>
</dbReference>
<accession>A0A1N7IRP8</accession>
<dbReference type="PANTHER" id="PTHR11002">
    <property type="entry name" value="CARBONIC ANHYDRASE"/>
    <property type="match status" value="1"/>
</dbReference>
<feature type="binding site" evidence="7">
    <location>
        <position position="96"/>
    </location>
    <ligand>
        <name>Zn(2+)</name>
        <dbReference type="ChEBI" id="CHEBI:29105"/>
    </ligand>
</feature>
<keyword evidence="9" id="KW-1185">Reference proteome</keyword>
<feature type="binding site" evidence="7">
    <location>
        <position position="42"/>
    </location>
    <ligand>
        <name>Zn(2+)</name>
        <dbReference type="ChEBI" id="CHEBI:29105"/>
    </ligand>
</feature>
<evidence type="ECO:0000256" key="3">
    <source>
        <dbReference type="ARBA" id="ARBA00022723"/>
    </source>
</evidence>